<evidence type="ECO:0008006" key="4">
    <source>
        <dbReference type="Google" id="ProtNLM"/>
    </source>
</evidence>
<dbReference type="SUPFAM" id="SSF49313">
    <property type="entry name" value="Cadherin-like"/>
    <property type="match status" value="1"/>
</dbReference>
<feature type="region of interest" description="Disordered" evidence="1">
    <location>
        <begin position="163"/>
        <end position="232"/>
    </location>
</feature>
<proteinExistence type="predicted"/>
<keyword evidence="3" id="KW-1185">Reference proteome</keyword>
<evidence type="ECO:0000313" key="3">
    <source>
        <dbReference type="Proteomes" id="UP000316598"/>
    </source>
</evidence>
<dbReference type="CDD" id="cd11304">
    <property type="entry name" value="Cadherin_repeat"/>
    <property type="match status" value="2"/>
</dbReference>
<dbReference type="Gene3D" id="2.60.40.60">
    <property type="entry name" value="Cadherins"/>
    <property type="match status" value="1"/>
</dbReference>
<reference evidence="2 3" key="1">
    <citation type="submission" date="2019-02" db="EMBL/GenBank/DDBJ databases">
        <title>Deep-cultivation of Planctomycetes and their phenomic and genomic characterization uncovers novel biology.</title>
        <authorList>
            <person name="Wiegand S."/>
            <person name="Jogler M."/>
            <person name="Boedeker C."/>
            <person name="Pinto D."/>
            <person name="Vollmers J."/>
            <person name="Rivas-Marin E."/>
            <person name="Kohn T."/>
            <person name="Peeters S.H."/>
            <person name="Heuer A."/>
            <person name="Rast P."/>
            <person name="Oberbeckmann S."/>
            <person name="Bunk B."/>
            <person name="Jeske O."/>
            <person name="Meyerdierks A."/>
            <person name="Storesund J.E."/>
            <person name="Kallscheuer N."/>
            <person name="Luecker S."/>
            <person name="Lage O.M."/>
            <person name="Pohl T."/>
            <person name="Merkel B.J."/>
            <person name="Hornburger P."/>
            <person name="Mueller R.-W."/>
            <person name="Bruemmer F."/>
            <person name="Labrenz M."/>
            <person name="Spormann A.M."/>
            <person name="Op Den Camp H."/>
            <person name="Overmann J."/>
            <person name="Amann R."/>
            <person name="Jetten M.S.M."/>
            <person name="Mascher T."/>
            <person name="Medema M.H."/>
            <person name="Devos D.P."/>
            <person name="Kaster A.-K."/>
            <person name="Ovreas L."/>
            <person name="Rohde M."/>
            <person name="Galperin M.Y."/>
            <person name="Jogler C."/>
        </authorList>
    </citation>
    <scope>NUCLEOTIDE SEQUENCE [LARGE SCALE GENOMIC DNA]</scope>
    <source>
        <strain evidence="2 3">Pla22</strain>
    </source>
</reference>
<name>A0A5C5WDT9_9BACT</name>
<feature type="compositionally biased region" description="Polar residues" evidence="1">
    <location>
        <begin position="219"/>
        <end position="232"/>
    </location>
</feature>
<dbReference type="AlphaFoldDB" id="A0A5C5WDT9"/>
<dbReference type="GO" id="GO:0016020">
    <property type="term" value="C:membrane"/>
    <property type="evidence" value="ECO:0007669"/>
    <property type="project" value="InterPro"/>
</dbReference>
<evidence type="ECO:0000313" key="2">
    <source>
        <dbReference type="EMBL" id="TWT48195.1"/>
    </source>
</evidence>
<feature type="compositionally biased region" description="Basic and acidic residues" evidence="1">
    <location>
        <begin position="394"/>
        <end position="413"/>
    </location>
</feature>
<sequence length="420" mass="43853">MTDPDSGDAFAWGLSDSRFEIVGNTLKLKTGIMLDSDLDSPINLQVTATDMSGAGLAYTETFSIIVNDGNDAPYAIQLSGNSIQGSASGAIVGAVSASDVDLADTHTFTVNDSRFTVVAGFLKLKAGQRIDAQSEPTVTIEVTATDAGGLSYTQNFTLTVEAPVIIPVTPPTDPGRADEPGNETTEPDEPEPESEDDSNNDVDEGEGDAADVEGKASVPQGSAQPSGSETEASTDVLLVSVQSDSTKSSSEFVSESGVNAILQESYGDMSFSSSSNINTSSFDAESNAISRFGINNTSLTLSQAQYVLMTRPGVMWNELDKQLGTIESQIHGDLIVVGAAGAAASSFTVGVVAWGLRTGFLASGMLAQLPAWRAIDPLLIMQGAGDGDGESLEDLMKRRSEDLDKMDHVDAAKRGPQNQS</sequence>
<dbReference type="InterPro" id="IPR015919">
    <property type="entry name" value="Cadherin-like_sf"/>
</dbReference>
<dbReference type="EMBL" id="SJPI01000004">
    <property type="protein sequence ID" value="TWT48195.1"/>
    <property type="molecule type" value="Genomic_DNA"/>
</dbReference>
<feature type="region of interest" description="Disordered" evidence="1">
    <location>
        <begin position="390"/>
        <end position="420"/>
    </location>
</feature>
<gene>
    <name evidence="2" type="ORF">Pla22_51960</name>
</gene>
<comment type="caution">
    <text evidence="2">The sequence shown here is derived from an EMBL/GenBank/DDBJ whole genome shotgun (WGS) entry which is preliminary data.</text>
</comment>
<protein>
    <recommendedName>
        <fullName evidence="4">Cadherin domain-containing protein</fullName>
    </recommendedName>
</protein>
<dbReference type="Proteomes" id="UP000316598">
    <property type="component" value="Unassembled WGS sequence"/>
</dbReference>
<evidence type="ECO:0000256" key="1">
    <source>
        <dbReference type="SAM" id="MobiDB-lite"/>
    </source>
</evidence>
<dbReference type="GO" id="GO:0005509">
    <property type="term" value="F:calcium ion binding"/>
    <property type="evidence" value="ECO:0007669"/>
    <property type="project" value="InterPro"/>
</dbReference>
<feature type="compositionally biased region" description="Acidic residues" evidence="1">
    <location>
        <begin position="185"/>
        <end position="211"/>
    </location>
</feature>
<organism evidence="2 3">
    <name type="scientific">Rubripirellula amarantea</name>
    <dbReference type="NCBI Taxonomy" id="2527999"/>
    <lineage>
        <taxon>Bacteria</taxon>
        <taxon>Pseudomonadati</taxon>
        <taxon>Planctomycetota</taxon>
        <taxon>Planctomycetia</taxon>
        <taxon>Pirellulales</taxon>
        <taxon>Pirellulaceae</taxon>
        <taxon>Rubripirellula</taxon>
    </lineage>
</organism>
<accession>A0A5C5WDT9</accession>